<organism evidence="2 3">
    <name type="scientific">Plutella xylostella</name>
    <name type="common">Diamondback moth</name>
    <name type="synonym">Plutella maculipennis</name>
    <dbReference type="NCBI Taxonomy" id="51655"/>
    <lineage>
        <taxon>Eukaryota</taxon>
        <taxon>Metazoa</taxon>
        <taxon>Ecdysozoa</taxon>
        <taxon>Arthropoda</taxon>
        <taxon>Hexapoda</taxon>
        <taxon>Insecta</taxon>
        <taxon>Pterygota</taxon>
        <taxon>Neoptera</taxon>
        <taxon>Endopterygota</taxon>
        <taxon>Lepidoptera</taxon>
        <taxon>Glossata</taxon>
        <taxon>Ditrysia</taxon>
        <taxon>Yponomeutoidea</taxon>
        <taxon>Plutellidae</taxon>
        <taxon>Plutella</taxon>
    </lineage>
</organism>
<keyword evidence="1" id="KW-0472">Membrane</keyword>
<reference evidence="2 3" key="1">
    <citation type="submission" date="2021-06" db="EMBL/GenBank/DDBJ databases">
        <title>A haploid diamondback moth (Plutella xylostella L.) genome assembly resolves 31 chromosomes and identifies a diamide resistance mutation.</title>
        <authorList>
            <person name="Ward C.M."/>
            <person name="Perry K.D."/>
            <person name="Baker G."/>
            <person name="Powis K."/>
            <person name="Heckel D.G."/>
            <person name="Baxter S.W."/>
        </authorList>
    </citation>
    <scope>NUCLEOTIDE SEQUENCE [LARGE SCALE GENOMIC DNA]</scope>
    <source>
        <strain evidence="2 3">LV</strain>
        <tissue evidence="2">Single pupa</tissue>
    </source>
</reference>
<feature type="transmembrane region" description="Helical" evidence="1">
    <location>
        <begin position="226"/>
        <end position="246"/>
    </location>
</feature>
<comment type="caution">
    <text evidence="2">The sequence shown here is derived from an EMBL/GenBank/DDBJ whole genome shotgun (WGS) entry which is preliminary data.</text>
</comment>
<dbReference type="PANTHER" id="PTHR21879:SF25">
    <property type="entry name" value="OSIRIS 24"/>
    <property type="match status" value="1"/>
</dbReference>
<name>A0ABQ7PXS3_PLUXY</name>
<proteinExistence type="predicted"/>
<keyword evidence="1" id="KW-0812">Transmembrane</keyword>
<gene>
    <name evidence="2" type="ORF">JYU34_019247</name>
</gene>
<dbReference type="Pfam" id="PF07898">
    <property type="entry name" value="DUF1676"/>
    <property type="match status" value="1"/>
</dbReference>
<evidence type="ECO:0000256" key="1">
    <source>
        <dbReference type="SAM" id="Phobius"/>
    </source>
</evidence>
<keyword evidence="1" id="KW-1133">Transmembrane helix</keyword>
<protein>
    <submittedName>
        <fullName evidence="2">Uncharacterized protein</fullName>
    </submittedName>
</protein>
<sequence length="519" mass="58424">MDQSQYGKEQKQETFSRREWRLPEKSLLVILYIFLLILQSNCQTIIKDQSSHIESLTKSDLDNVDLKVVDSNHCHSCHPSSKLYENSNIKINDTRTNVNVESNLINELLDTVGELTQEYFLKHNHTEKDLEHDVEILIDDALSKDRYEIVEGIEIKSVQKRNGGGNEKTTQDNNREEEGRALFSKFTFEYRLLQKVKNFVETHILSINLPKAARLMGFRSFGLKKFFVPLLIGAQVFKSILLAMFLPSILGSFGKILGKGISSLSAASSQASYPPAHVDDADAYNNENKDIMAYETDPQGMYAYPNDGQALYANMADANDVNDIGNVDLSRVTMNGQKMAYLPNKNGYYKNQMQTAASNNYKVFQKIPASSMILSNYDPFYSPLLSRLDGIFARLGLAPSENSIDPSQVGGTSLSDVKLETCREQLVCLMYSSPAKYAPYSNLVSAQLSRELNELRRPVSDNPEILRFFRYMRAARRGQEGADCARAFPGCTTVASPSNTMFAAFHDINKLVTARKLHN</sequence>
<accession>A0ABQ7PXS3</accession>
<dbReference type="InterPro" id="IPR012464">
    <property type="entry name" value="DUF1676"/>
</dbReference>
<keyword evidence="3" id="KW-1185">Reference proteome</keyword>
<evidence type="ECO:0000313" key="2">
    <source>
        <dbReference type="EMBL" id="KAG7297289.1"/>
    </source>
</evidence>
<evidence type="ECO:0000313" key="3">
    <source>
        <dbReference type="Proteomes" id="UP000823941"/>
    </source>
</evidence>
<dbReference type="EMBL" id="JAHIBW010000026">
    <property type="protein sequence ID" value="KAG7297289.1"/>
    <property type="molecule type" value="Genomic_DNA"/>
</dbReference>
<dbReference type="Proteomes" id="UP000823941">
    <property type="component" value="Chromosome 26"/>
</dbReference>
<dbReference type="PANTHER" id="PTHR21879">
    <property type="entry name" value="FI03362P-RELATED-RELATED"/>
    <property type="match status" value="1"/>
</dbReference>